<feature type="compositionally biased region" description="Pro residues" evidence="10">
    <location>
        <begin position="417"/>
        <end position="454"/>
    </location>
</feature>
<evidence type="ECO:0000313" key="16">
    <source>
        <dbReference type="Proteomes" id="UP000198802"/>
    </source>
</evidence>
<evidence type="ECO:0000259" key="13">
    <source>
        <dbReference type="PROSITE" id="PS50011"/>
    </source>
</evidence>
<comment type="subcellular location">
    <subcellularLocation>
        <location evidence="1">Membrane</location>
        <topology evidence="1">Multi-pass membrane protein</topology>
    </subcellularLocation>
</comment>
<dbReference type="SMART" id="SM00240">
    <property type="entry name" value="FHA"/>
    <property type="match status" value="1"/>
</dbReference>
<dbReference type="GO" id="GO:0005524">
    <property type="term" value="F:ATP binding"/>
    <property type="evidence" value="ECO:0007669"/>
    <property type="project" value="UniProtKB-UniRule"/>
</dbReference>
<feature type="transmembrane region" description="Helical" evidence="11">
    <location>
        <begin position="1215"/>
        <end position="1237"/>
    </location>
</feature>
<sequence>MTERMFGPYRIEARLGRGGMGEVYRAYDTAQQRLVALKLLLPSLAEDPHYIERFRRESATVAQLREPHVIPIHRYGEIDGQLYIDMRLVEGADLGTVLRAGPLDLRTAGNVIEQIAAALDAAHADGLVHRDVKPSNVLCAGRGRPTDFVYLVDFGIARSVHGTDLTTTGAAIGSIDYMAPERFGPGPVDHRVDVYSLACLLFQCLTRRRPFASAERLAVVRAHLEEPPPILSAVRPDAPAALDAVIVRGMAKDPGERYPSTAAFAAAAQAAIIGAAPSTPTSPSAPNSPSAPRSPSAPSRSGTPSAAGTPAAPAASNPPPASPAPRARWWAQTPGAPAAAPPAPQPSPPQPQQPQQPQQPSSQQAPSQQPQQAAQPSTQPMQPPSQPAAPAAAQPSPPAPAPSPAPAGKWWQAASAPPTPARAPAPPSTTPPPSAAPPPTAAPPPSTTPPPSAAPPESAQAPASLTAAPGVPGPPTGSAAAVFGAGRYRAAQPPPTARLGAGQPTVTALPGGGQQTPAARPGSSQAGGGQATTTIGPGAARPTPSSRPGGGRSSGSPSVGSVAGGQWWEHRATALHPMTTASVVIGRAPECDVVLGDPLVSRRHAELRRSGTEWKIVDLGSWNGTFVNGRRIEQQAPLAAGDIVGIGHALLHLQNGTLVEYVDEGDISFEADGLTVTRSGRRLLDDVGFALPQRSLLAVVGPSGAGKSTLLGALTGQRPADSGEVRYAGRDLYASYDELRQRIGLVPQDDILHPQLTVRRALRYAAELRFPADTGSAERRARVDEVIDELGLTDHAEQRISTLSGGQRKRTSVALELLTRPSLLFLDEPTSGLDPGMDKSVMQTLRTLADDGRTVVVVTHSPAQLDLCDRLLVLASGGRLAYFGPPDEALEYFGQQDFADMFLLLDRSRDVDWTARFQASPQYAKYGAPRGTAPSAAPQPGGPSSPGGPASPASPASPARVAPDAPPRQQPAVRQFAVLARRYLAVIAADRAYAVFLLALPLVLSLFAQLLPGGHGLSWHHRQTGADRESDISPLMLVLILGCAFTGFAGAFRELVKERSVFNREQAIGLSRGAYLWSKLAVLGAISGLQAVILAVVGLAGKPLPDAPPALGGGLAEVVIAMVAVALAAMAQGLLVSAMIGNADRGMPILVVVLLLQLLLCGLIIPLDHRPPLEQLAYLMPARWGFAMLAATTGYRQTPSDPDIDALWTSDAGTWALDLAALLLLTAAVAATIWPVLRRGSAPPRRRGSAPRRRLGRR</sequence>
<evidence type="ECO:0000259" key="12">
    <source>
        <dbReference type="PROSITE" id="PS50006"/>
    </source>
</evidence>
<organism evidence="15 16">
    <name type="scientific">Parafrankia irregularis</name>
    <dbReference type="NCBI Taxonomy" id="795642"/>
    <lineage>
        <taxon>Bacteria</taxon>
        <taxon>Bacillati</taxon>
        <taxon>Actinomycetota</taxon>
        <taxon>Actinomycetes</taxon>
        <taxon>Frankiales</taxon>
        <taxon>Frankiaceae</taxon>
        <taxon>Parafrankia</taxon>
    </lineage>
</organism>
<evidence type="ECO:0000256" key="4">
    <source>
        <dbReference type="ARBA" id="ARBA00022692"/>
    </source>
</evidence>
<dbReference type="Pfam" id="PF00069">
    <property type="entry name" value="Pkinase"/>
    <property type="match status" value="1"/>
</dbReference>
<evidence type="ECO:0000256" key="11">
    <source>
        <dbReference type="SAM" id="Phobius"/>
    </source>
</evidence>
<dbReference type="RefSeq" id="WP_091271290.1">
    <property type="nucleotide sequence ID" value="NZ_FAOZ01000002.1"/>
</dbReference>
<reference evidence="16" key="1">
    <citation type="submission" date="2015-11" db="EMBL/GenBank/DDBJ databases">
        <authorList>
            <person name="Varghese N."/>
        </authorList>
    </citation>
    <scope>NUCLEOTIDE SEQUENCE [LARGE SCALE GENOMIC DNA]</scope>
    <source>
        <strain evidence="16">DSM 45899</strain>
    </source>
</reference>
<gene>
    <name evidence="15" type="ORF">Ga0074812_10252</name>
</gene>
<dbReference type="Pfam" id="PF01061">
    <property type="entry name" value="ABC2_membrane"/>
    <property type="match status" value="1"/>
</dbReference>
<evidence type="ECO:0000256" key="1">
    <source>
        <dbReference type="ARBA" id="ARBA00004141"/>
    </source>
</evidence>
<dbReference type="InterPro" id="IPR003593">
    <property type="entry name" value="AAA+_ATPase"/>
</dbReference>
<feature type="compositionally biased region" description="Low complexity" evidence="10">
    <location>
        <begin position="531"/>
        <end position="540"/>
    </location>
</feature>
<feature type="transmembrane region" description="Helical" evidence="11">
    <location>
        <begin position="1113"/>
        <end position="1140"/>
    </location>
</feature>
<keyword evidence="16" id="KW-1185">Reference proteome</keyword>
<evidence type="ECO:0000256" key="3">
    <source>
        <dbReference type="ARBA" id="ARBA00022553"/>
    </source>
</evidence>
<feature type="compositionally biased region" description="Low complexity" evidence="10">
    <location>
        <begin position="355"/>
        <end position="380"/>
    </location>
</feature>
<keyword evidence="4 11" id="KW-0812">Transmembrane</keyword>
<dbReference type="Proteomes" id="UP000198802">
    <property type="component" value="Unassembled WGS sequence"/>
</dbReference>
<dbReference type="FunFam" id="3.40.50.300:FF:000474">
    <property type="entry name" value="Putative ABC transporter ATP-binding subunit"/>
    <property type="match status" value="1"/>
</dbReference>
<dbReference type="PROSITE" id="PS50893">
    <property type="entry name" value="ABC_TRANSPORTER_2"/>
    <property type="match status" value="1"/>
</dbReference>
<dbReference type="PROSITE" id="PS50006">
    <property type="entry name" value="FHA_DOMAIN"/>
    <property type="match status" value="1"/>
</dbReference>
<evidence type="ECO:0000256" key="5">
    <source>
        <dbReference type="ARBA" id="ARBA00022741"/>
    </source>
</evidence>
<dbReference type="InterPro" id="IPR027417">
    <property type="entry name" value="P-loop_NTPase"/>
</dbReference>
<dbReference type="PROSITE" id="PS50011">
    <property type="entry name" value="PROTEIN_KINASE_DOM"/>
    <property type="match status" value="1"/>
</dbReference>
<keyword evidence="2" id="KW-0813">Transport</keyword>
<dbReference type="PANTHER" id="PTHR48041">
    <property type="entry name" value="ABC TRANSPORTER G FAMILY MEMBER 28"/>
    <property type="match status" value="1"/>
</dbReference>
<feature type="transmembrane region" description="Helical" evidence="11">
    <location>
        <begin position="1032"/>
        <end position="1052"/>
    </location>
</feature>
<dbReference type="GO" id="GO:0016020">
    <property type="term" value="C:membrane"/>
    <property type="evidence" value="ECO:0007669"/>
    <property type="project" value="UniProtKB-SubCell"/>
</dbReference>
<feature type="domain" description="FHA" evidence="12">
    <location>
        <begin position="583"/>
        <end position="632"/>
    </location>
</feature>
<feature type="compositionally biased region" description="Pro residues" evidence="10">
    <location>
        <begin position="339"/>
        <end position="354"/>
    </location>
</feature>
<keyword evidence="7 11" id="KW-1133">Transmembrane helix</keyword>
<dbReference type="Gene3D" id="3.40.50.300">
    <property type="entry name" value="P-loop containing nucleotide triphosphate hydrolases"/>
    <property type="match status" value="1"/>
</dbReference>
<feature type="domain" description="Protein kinase" evidence="13">
    <location>
        <begin position="9"/>
        <end position="272"/>
    </location>
</feature>
<dbReference type="SUPFAM" id="SSF52540">
    <property type="entry name" value="P-loop containing nucleoside triphosphate hydrolases"/>
    <property type="match status" value="1"/>
</dbReference>
<dbReference type="GO" id="GO:0140359">
    <property type="term" value="F:ABC-type transporter activity"/>
    <property type="evidence" value="ECO:0007669"/>
    <property type="project" value="InterPro"/>
</dbReference>
<feature type="compositionally biased region" description="Low complexity" evidence="10">
    <location>
        <begin position="554"/>
        <end position="563"/>
    </location>
</feature>
<dbReference type="Gene3D" id="2.60.200.20">
    <property type="match status" value="1"/>
</dbReference>
<dbReference type="AlphaFoldDB" id="A0A0S4QEV1"/>
<dbReference type="PROSITE" id="PS00108">
    <property type="entry name" value="PROTEIN_KINASE_ST"/>
    <property type="match status" value="1"/>
</dbReference>
<dbReference type="InterPro" id="IPR000253">
    <property type="entry name" value="FHA_dom"/>
</dbReference>
<evidence type="ECO:0000313" key="15">
    <source>
        <dbReference type="EMBL" id="CUU54049.1"/>
    </source>
</evidence>
<feature type="region of interest" description="Disordered" evidence="10">
    <location>
        <begin position="924"/>
        <end position="967"/>
    </location>
</feature>
<evidence type="ECO:0000256" key="8">
    <source>
        <dbReference type="ARBA" id="ARBA00023136"/>
    </source>
</evidence>
<keyword evidence="8 11" id="KW-0472">Membrane</keyword>
<dbReference type="GO" id="GO:0016887">
    <property type="term" value="F:ATP hydrolysis activity"/>
    <property type="evidence" value="ECO:0007669"/>
    <property type="project" value="InterPro"/>
</dbReference>
<dbReference type="CDD" id="cd00060">
    <property type="entry name" value="FHA"/>
    <property type="match status" value="1"/>
</dbReference>
<feature type="region of interest" description="Disordered" evidence="10">
    <location>
        <begin position="276"/>
        <end position="563"/>
    </location>
</feature>
<feature type="binding site" evidence="9">
    <location>
        <position position="38"/>
    </location>
    <ligand>
        <name>ATP</name>
        <dbReference type="ChEBI" id="CHEBI:30616"/>
    </ligand>
</feature>
<dbReference type="InterPro" id="IPR013525">
    <property type="entry name" value="ABC2_TM"/>
</dbReference>
<evidence type="ECO:0000256" key="2">
    <source>
        <dbReference type="ARBA" id="ARBA00022448"/>
    </source>
</evidence>
<dbReference type="InterPro" id="IPR000719">
    <property type="entry name" value="Prot_kinase_dom"/>
</dbReference>
<dbReference type="GO" id="GO:0004672">
    <property type="term" value="F:protein kinase activity"/>
    <property type="evidence" value="ECO:0007669"/>
    <property type="project" value="InterPro"/>
</dbReference>
<dbReference type="InterPro" id="IPR003439">
    <property type="entry name" value="ABC_transporter-like_ATP-bd"/>
</dbReference>
<feature type="compositionally biased region" description="Low complexity" evidence="10">
    <location>
        <begin position="324"/>
        <end position="338"/>
    </location>
</feature>
<feature type="transmembrane region" description="Helical" evidence="11">
    <location>
        <begin position="1146"/>
        <end position="1165"/>
    </location>
</feature>
<feature type="transmembrane region" description="Helical" evidence="11">
    <location>
        <begin position="1080"/>
        <end position="1101"/>
    </location>
</feature>
<evidence type="ECO:0000256" key="6">
    <source>
        <dbReference type="ARBA" id="ARBA00022840"/>
    </source>
</evidence>
<dbReference type="InterPro" id="IPR017441">
    <property type="entry name" value="Protein_kinase_ATP_BS"/>
</dbReference>
<keyword evidence="5 9" id="KW-0547">Nucleotide-binding</keyword>
<keyword evidence="6 9" id="KW-0067">ATP-binding</keyword>
<dbReference type="CDD" id="cd03213">
    <property type="entry name" value="ABCG_EPDR"/>
    <property type="match status" value="1"/>
</dbReference>
<evidence type="ECO:0000256" key="9">
    <source>
        <dbReference type="PROSITE-ProRule" id="PRU10141"/>
    </source>
</evidence>
<dbReference type="PANTHER" id="PTHR48041:SF139">
    <property type="entry name" value="PROTEIN SCARLET"/>
    <property type="match status" value="1"/>
</dbReference>
<accession>A0A0S4QEV1</accession>
<dbReference type="InterPro" id="IPR008271">
    <property type="entry name" value="Ser/Thr_kinase_AS"/>
</dbReference>
<dbReference type="SMART" id="SM00220">
    <property type="entry name" value="S_TKc"/>
    <property type="match status" value="1"/>
</dbReference>
<dbReference type="InterPro" id="IPR011009">
    <property type="entry name" value="Kinase-like_dom_sf"/>
</dbReference>
<dbReference type="SUPFAM" id="SSF49879">
    <property type="entry name" value="SMAD/FHA domain"/>
    <property type="match status" value="1"/>
</dbReference>
<evidence type="ECO:0000259" key="14">
    <source>
        <dbReference type="PROSITE" id="PS50893"/>
    </source>
</evidence>
<dbReference type="Gene3D" id="3.30.200.20">
    <property type="entry name" value="Phosphorylase Kinase, domain 1"/>
    <property type="match status" value="1"/>
</dbReference>
<dbReference type="SUPFAM" id="SSF56112">
    <property type="entry name" value="Protein kinase-like (PK-like)"/>
    <property type="match status" value="1"/>
</dbReference>
<dbReference type="CDD" id="cd14014">
    <property type="entry name" value="STKc_PknB_like"/>
    <property type="match status" value="1"/>
</dbReference>
<protein>
    <submittedName>
        <fullName evidence="15">ABC-type multidrug transport system, ATPase component</fullName>
    </submittedName>
</protein>
<dbReference type="SMART" id="SM00382">
    <property type="entry name" value="AAA"/>
    <property type="match status" value="1"/>
</dbReference>
<dbReference type="InterPro" id="IPR050352">
    <property type="entry name" value="ABCG_transporters"/>
</dbReference>
<proteinExistence type="predicted"/>
<feature type="compositionally biased region" description="Low complexity" evidence="10">
    <location>
        <begin position="455"/>
        <end position="482"/>
    </location>
</feature>
<dbReference type="Pfam" id="PF00005">
    <property type="entry name" value="ABC_tran"/>
    <property type="match status" value="1"/>
</dbReference>
<dbReference type="EMBL" id="FAOZ01000002">
    <property type="protein sequence ID" value="CUU54049.1"/>
    <property type="molecule type" value="Genomic_DNA"/>
</dbReference>
<feature type="domain" description="ABC transporter" evidence="14">
    <location>
        <begin position="669"/>
        <end position="902"/>
    </location>
</feature>
<feature type="compositionally biased region" description="Low complexity" evidence="10">
    <location>
        <begin position="276"/>
        <end position="315"/>
    </location>
</feature>
<keyword evidence="3" id="KW-0597">Phosphoprotein</keyword>
<dbReference type="InterPro" id="IPR008984">
    <property type="entry name" value="SMAD_FHA_dom_sf"/>
</dbReference>
<dbReference type="PROSITE" id="PS00107">
    <property type="entry name" value="PROTEIN_KINASE_ATP"/>
    <property type="match status" value="1"/>
</dbReference>
<evidence type="ECO:0000256" key="10">
    <source>
        <dbReference type="SAM" id="MobiDB-lite"/>
    </source>
</evidence>
<feature type="compositionally biased region" description="Low complexity" evidence="10">
    <location>
        <begin position="947"/>
        <end position="963"/>
    </location>
</feature>
<name>A0A0S4QEV1_9ACTN</name>
<feature type="compositionally biased region" description="Pro residues" evidence="10">
    <location>
        <begin position="395"/>
        <end position="405"/>
    </location>
</feature>
<dbReference type="Pfam" id="PF00498">
    <property type="entry name" value="FHA"/>
    <property type="match status" value="1"/>
</dbReference>
<dbReference type="Gene3D" id="1.10.510.10">
    <property type="entry name" value="Transferase(Phosphotransferase) domain 1"/>
    <property type="match status" value="1"/>
</dbReference>
<evidence type="ECO:0000256" key="7">
    <source>
        <dbReference type="ARBA" id="ARBA00022989"/>
    </source>
</evidence>